<name>X1NN19_9ZZZZ</name>
<evidence type="ECO:0000313" key="1">
    <source>
        <dbReference type="EMBL" id="GAI28200.1"/>
    </source>
</evidence>
<feature type="non-terminal residue" evidence="1">
    <location>
        <position position="1"/>
    </location>
</feature>
<organism evidence="1">
    <name type="scientific">marine sediment metagenome</name>
    <dbReference type="NCBI Taxonomy" id="412755"/>
    <lineage>
        <taxon>unclassified sequences</taxon>
        <taxon>metagenomes</taxon>
        <taxon>ecological metagenomes</taxon>
    </lineage>
</organism>
<gene>
    <name evidence="1" type="ORF">S06H3_38039</name>
</gene>
<protein>
    <submittedName>
        <fullName evidence="1">Uncharacterized protein</fullName>
    </submittedName>
</protein>
<dbReference type="EMBL" id="BARV01023154">
    <property type="protein sequence ID" value="GAI28200.1"/>
    <property type="molecule type" value="Genomic_DNA"/>
</dbReference>
<reference evidence="1" key="1">
    <citation type="journal article" date="2014" name="Front. Microbiol.">
        <title>High frequency of phylogenetically diverse reductive dehalogenase-homologous genes in deep subseafloor sedimentary metagenomes.</title>
        <authorList>
            <person name="Kawai M."/>
            <person name="Futagami T."/>
            <person name="Toyoda A."/>
            <person name="Takaki Y."/>
            <person name="Nishi S."/>
            <person name="Hori S."/>
            <person name="Arai W."/>
            <person name="Tsubouchi T."/>
            <person name="Morono Y."/>
            <person name="Uchiyama I."/>
            <person name="Ito T."/>
            <person name="Fujiyama A."/>
            <person name="Inagaki F."/>
            <person name="Takami H."/>
        </authorList>
    </citation>
    <scope>NUCLEOTIDE SEQUENCE</scope>
    <source>
        <strain evidence="1">Expedition CK06-06</strain>
    </source>
</reference>
<accession>X1NN19</accession>
<comment type="caution">
    <text evidence="1">The sequence shown here is derived from an EMBL/GenBank/DDBJ whole genome shotgun (WGS) entry which is preliminary data.</text>
</comment>
<proteinExistence type="predicted"/>
<sequence length="103" mass="11839">DRTDKQLKLLRIGWKIFRQLGEFAKSEEYSFEGVPGYDVTIRRVGQGLNTEYTVIPARHNAELTEKEQQLIKEKAKPPKDIIESMKAKAMTGTIAETIKEEEE</sequence>
<dbReference type="AlphaFoldDB" id="X1NN19"/>